<dbReference type="EnsemblMetazoa" id="ACOM026043-RA">
    <property type="protein sequence ID" value="ACOM026043-PA.1"/>
    <property type="gene ID" value="ACOM026043"/>
</dbReference>
<dbReference type="Pfam" id="PF13597">
    <property type="entry name" value="NRDD"/>
    <property type="match status" value="1"/>
</dbReference>
<dbReference type="GO" id="GO:0006260">
    <property type="term" value="P:DNA replication"/>
    <property type="evidence" value="ECO:0007669"/>
    <property type="project" value="InterPro"/>
</dbReference>
<evidence type="ECO:0000313" key="1">
    <source>
        <dbReference type="EnsemblMetazoa" id="ACOM026043-PA.1"/>
    </source>
</evidence>
<sequence>MKNTVLVNPLATLDEYLSRADWRVSANANQGYSLGGMILNAAGKLTANYWLDGIYPLQVAQAHREADFHLHDLDVLAGYCAGWSLRQLLHDGFNGVPGRVESAAPRHLGSALGQMVNFLGTLQNEWAGAQAFSSVDTYLAPFVKRDGLSDAQIEQALQEFVYNLNVPSRWGTQTPFTNLTFDWTC</sequence>
<protein>
    <submittedName>
        <fullName evidence="1">Uncharacterized protein</fullName>
    </submittedName>
</protein>
<organism evidence="1">
    <name type="scientific">Anopheles coluzzii</name>
    <name type="common">African malaria mosquito</name>
    <dbReference type="NCBI Taxonomy" id="1518534"/>
    <lineage>
        <taxon>Eukaryota</taxon>
        <taxon>Metazoa</taxon>
        <taxon>Ecdysozoa</taxon>
        <taxon>Arthropoda</taxon>
        <taxon>Hexapoda</taxon>
        <taxon>Insecta</taxon>
        <taxon>Pterygota</taxon>
        <taxon>Neoptera</taxon>
        <taxon>Endopterygota</taxon>
        <taxon>Diptera</taxon>
        <taxon>Nematocera</taxon>
        <taxon>Culicoidea</taxon>
        <taxon>Culicidae</taxon>
        <taxon>Anophelinae</taxon>
        <taxon>Anopheles</taxon>
    </lineage>
</organism>
<dbReference type="Proteomes" id="UP000075882">
    <property type="component" value="Unassembled WGS sequence"/>
</dbReference>
<dbReference type="PANTHER" id="PTHR21075">
    <property type="entry name" value="ANAEROBIC RIBONUCLEOSIDE-TRIPHOSPHATE REDUCTASE"/>
    <property type="match status" value="1"/>
</dbReference>
<proteinExistence type="predicted"/>
<dbReference type="GO" id="GO:0031250">
    <property type="term" value="C:anaerobic ribonucleoside-triphosphate reductase complex"/>
    <property type="evidence" value="ECO:0007669"/>
    <property type="project" value="TreeGrafter"/>
</dbReference>
<dbReference type="GO" id="GO:0004748">
    <property type="term" value="F:ribonucleoside-diphosphate reductase activity, thioredoxin disulfide as acceptor"/>
    <property type="evidence" value="ECO:0007669"/>
    <property type="project" value="TreeGrafter"/>
</dbReference>
<accession>A0A8W7P5S4</accession>
<dbReference type="GO" id="GO:0009265">
    <property type="term" value="P:2'-deoxyribonucleotide biosynthetic process"/>
    <property type="evidence" value="ECO:0007669"/>
    <property type="project" value="TreeGrafter"/>
</dbReference>
<dbReference type="SUPFAM" id="SSF51998">
    <property type="entry name" value="PFL-like glycyl radical enzymes"/>
    <property type="match status" value="1"/>
</dbReference>
<dbReference type="GO" id="GO:0008998">
    <property type="term" value="F:ribonucleoside-triphosphate reductase (thioredoxin) activity"/>
    <property type="evidence" value="ECO:0007669"/>
    <property type="project" value="InterPro"/>
</dbReference>
<dbReference type="InterPro" id="IPR012833">
    <property type="entry name" value="NrdD"/>
</dbReference>
<dbReference type="AlphaFoldDB" id="A0A8W7P5S4"/>
<name>A0A8W7P5S4_ANOCL</name>
<dbReference type="PANTHER" id="PTHR21075:SF0">
    <property type="entry name" value="ANAEROBIC RIBONUCLEOSIDE-TRIPHOSPHATE REDUCTASE"/>
    <property type="match status" value="1"/>
</dbReference>
<dbReference type="Gene3D" id="3.20.70.20">
    <property type="match status" value="1"/>
</dbReference>
<reference evidence="1" key="1">
    <citation type="submission" date="2022-08" db="UniProtKB">
        <authorList>
            <consortium name="EnsemblMetazoa"/>
        </authorList>
    </citation>
    <scope>IDENTIFICATION</scope>
</reference>